<proteinExistence type="predicted"/>
<evidence type="ECO:0000313" key="1">
    <source>
        <dbReference type="EMBL" id="QGH02308.1"/>
    </source>
</evidence>
<sequence>MKLKHRVCVRVTDVDGNKETVLQGGVRNLPRKFVEWLFGENMEILVLTPGQSIESVEIHEIKKGV</sequence>
<protein>
    <submittedName>
        <fullName evidence="1">Uncharacterized protein</fullName>
    </submittedName>
</protein>
<organism evidence="1 2">
    <name type="scientific">Streptococcus dysgalactiae subsp. dysgalactiae</name>
    <dbReference type="NCBI Taxonomy" id="99822"/>
    <lineage>
        <taxon>Bacteria</taxon>
        <taxon>Bacillati</taxon>
        <taxon>Bacillota</taxon>
        <taxon>Bacilli</taxon>
        <taxon>Lactobacillales</taxon>
        <taxon>Streptococcaceae</taxon>
        <taxon>Streptococcus</taxon>
    </lineage>
</organism>
<name>A0A9X7SDT3_STRDY</name>
<gene>
    <name evidence="1" type="ORF">EA457_07030</name>
</gene>
<accession>A0A9X7SDT3</accession>
<dbReference type="AlphaFoldDB" id="A0A9X7SDT3"/>
<dbReference type="RefSeq" id="WP_155778554.1">
    <property type="nucleotide sequence ID" value="NZ_CP033165.1"/>
</dbReference>
<evidence type="ECO:0000313" key="2">
    <source>
        <dbReference type="Proteomes" id="UP000347383"/>
    </source>
</evidence>
<reference evidence="1 2" key="1">
    <citation type="submission" date="2018-10" db="EMBL/GenBank/DDBJ databases">
        <title>Comparative Genomics Analysis of the Streptococcus dysgalactiae subspecies dysgalactiae.</title>
        <authorList>
            <person name="Koh T.H."/>
            <person name="Abdul Rahman N."/>
            <person name="Sessions O.M."/>
        </authorList>
    </citation>
    <scope>NUCLEOTIDE SEQUENCE [LARGE SCALE GENOMIC DNA]</scope>
    <source>
        <strain evidence="1 2">DB60705-15</strain>
    </source>
</reference>
<dbReference type="EMBL" id="CP033165">
    <property type="protein sequence ID" value="QGH02308.1"/>
    <property type="molecule type" value="Genomic_DNA"/>
</dbReference>
<dbReference type="Proteomes" id="UP000347383">
    <property type="component" value="Chromosome"/>
</dbReference>